<dbReference type="Gene3D" id="1.20.1070.10">
    <property type="entry name" value="Rhodopsin 7-helix transmembrane proteins"/>
    <property type="match status" value="1"/>
</dbReference>
<evidence type="ECO:0000256" key="1">
    <source>
        <dbReference type="ARBA" id="ARBA00022741"/>
    </source>
</evidence>
<dbReference type="PANTHER" id="PTHR45991:SF1">
    <property type="entry name" value="PACHYTENE CHECKPOINT PROTEIN 2 HOMOLOG"/>
    <property type="match status" value="1"/>
</dbReference>
<accession>A0A2A2L0M1</accession>
<feature type="transmembrane region" description="Helical" evidence="3">
    <location>
        <begin position="156"/>
        <end position="178"/>
    </location>
</feature>
<dbReference type="GO" id="GO:0051598">
    <property type="term" value="P:meiotic recombination checkpoint signaling"/>
    <property type="evidence" value="ECO:0007669"/>
    <property type="project" value="TreeGrafter"/>
</dbReference>
<evidence type="ECO:0000313" key="4">
    <source>
        <dbReference type="EMBL" id="PAV79811.1"/>
    </source>
</evidence>
<keyword evidence="1" id="KW-0547">Nucleotide-binding</keyword>
<feature type="transmembrane region" description="Helical" evidence="3">
    <location>
        <begin position="20"/>
        <end position="38"/>
    </location>
</feature>
<keyword evidence="2" id="KW-0067">ATP-binding</keyword>
<keyword evidence="3" id="KW-1133">Transmembrane helix</keyword>
<reference evidence="4 5" key="1">
    <citation type="journal article" date="2017" name="Curr. Biol.">
        <title>Genome architecture and evolution of a unichromosomal asexual nematode.</title>
        <authorList>
            <person name="Fradin H."/>
            <person name="Zegar C."/>
            <person name="Gutwein M."/>
            <person name="Lucas J."/>
            <person name="Kovtun M."/>
            <person name="Corcoran D."/>
            <person name="Baugh L.R."/>
            <person name="Kiontke K."/>
            <person name="Gunsalus K."/>
            <person name="Fitch D.H."/>
            <person name="Piano F."/>
        </authorList>
    </citation>
    <scope>NUCLEOTIDE SEQUENCE [LARGE SCALE GENOMIC DNA]</scope>
    <source>
        <strain evidence="4">PF1309</strain>
    </source>
</reference>
<dbReference type="GO" id="GO:0005694">
    <property type="term" value="C:chromosome"/>
    <property type="evidence" value="ECO:0007669"/>
    <property type="project" value="TreeGrafter"/>
</dbReference>
<dbReference type="PANTHER" id="PTHR45991">
    <property type="entry name" value="PACHYTENE CHECKPOINT PROTEIN 2"/>
    <property type="match status" value="1"/>
</dbReference>
<dbReference type="SUPFAM" id="SSF81321">
    <property type="entry name" value="Family A G protein-coupled receptor-like"/>
    <property type="match status" value="1"/>
</dbReference>
<feature type="transmembrane region" description="Helical" evidence="3">
    <location>
        <begin position="240"/>
        <end position="259"/>
    </location>
</feature>
<evidence type="ECO:0000256" key="3">
    <source>
        <dbReference type="SAM" id="Phobius"/>
    </source>
</evidence>
<evidence type="ECO:0000313" key="5">
    <source>
        <dbReference type="Proteomes" id="UP000218231"/>
    </source>
</evidence>
<gene>
    <name evidence="4" type="ORF">WR25_09303</name>
</gene>
<feature type="transmembrane region" description="Helical" evidence="3">
    <location>
        <begin position="204"/>
        <end position="228"/>
    </location>
</feature>
<dbReference type="CDD" id="cd00637">
    <property type="entry name" value="7tm_classA_rhodopsin-like"/>
    <property type="match status" value="1"/>
</dbReference>
<sequence>MSTNSEVSSMSGDLHVDYGSTLFMCILYITLAISYILVGTGRLSGLLSGRITVPISIYDCFYHRYWPQSLILGTELPALGTILISIERICAVLRPGIYNRIFTNSRKLLILSSLPAWAVLSLLAAGLSVLGDEGKEVTPTQHCAIITSTAKWFSTWHFVFVSVAYMVSFGTTFVVWFIRRKFARESHAVEGRNFGAQRSAHKKLVVILVMSGSSIILVSMPSAVMIMIRWELREFNDTTVALTYAMPGLLSVANTIINFRMRSEMREQFKYLIGLRSVMVMLNESNGHESVTNGDNADCLSPSDCLIEIRCRNGKAKSLVLEKLEVIIRFAAQLQTIPNQRSMLFEKLQAECDIEQIYGADSAAIKDSIVSMRFESIRAAEGVNLRLLFKESNFSFDVGNVRVYTTNDDGALSQSLSADESSEESVVGSLLWQLPCTQFEGIWESLIYEDRLKNKLLSFAYEIIDLSDCGVDLHILNINRLILLHGIILEP</sequence>
<dbReference type="AlphaFoldDB" id="A0A2A2L0M1"/>
<dbReference type="InterPro" id="IPR044539">
    <property type="entry name" value="Pch2-like"/>
</dbReference>
<keyword evidence="3" id="KW-0812">Transmembrane</keyword>
<name>A0A2A2L0M1_9BILA</name>
<dbReference type="EMBL" id="LIAE01007363">
    <property type="protein sequence ID" value="PAV79811.1"/>
    <property type="molecule type" value="Genomic_DNA"/>
</dbReference>
<evidence type="ECO:0000256" key="2">
    <source>
        <dbReference type="ARBA" id="ARBA00022840"/>
    </source>
</evidence>
<protein>
    <recommendedName>
        <fullName evidence="6">G-protein coupled receptors family 1 profile domain-containing protein</fullName>
    </recommendedName>
</protein>
<dbReference type="GO" id="GO:0005524">
    <property type="term" value="F:ATP binding"/>
    <property type="evidence" value="ECO:0007669"/>
    <property type="project" value="UniProtKB-KW"/>
</dbReference>
<organism evidence="4 5">
    <name type="scientific">Diploscapter pachys</name>
    <dbReference type="NCBI Taxonomy" id="2018661"/>
    <lineage>
        <taxon>Eukaryota</taxon>
        <taxon>Metazoa</taxon>
        <taxon>Ecdysozoa</taxon>
        <taxon>Nematoda</taxon>
        <taxon>Chromadorea</taxon>
        <taxon>Rhabditida</taxon>
        <taxon>Rhabditina</taxon>
        <taxon>Rhabditomorpha</taxon>
        <taxon>Rhabditoidea</taxon>
        <taxon>Rhabditidae</taxon>
        <taxon>Diploscapter</taxon>
    </lineage>
</organism>
<feature type="transmembrane region" description="Helical" evidence="3">
    <location>
        <begin position="108"/>
        <end position="130"/>
    </location>
</feature>
<evidence type="ECO:0008006" key="6">
    <source>
        <dbReference type="Google" id="ProtNLM"/>
    </source>
</evidence>
<dbReference type="OrthoDB" id="5862640at2759"/>
<dbReference type="Proteomes" id="UP000218231">
    <property type="component" value="Unassembled WGS sequence"/>
</dbReference>
<keyword evidence="5" id="KW-1185">Reference proteome</keyword>
<comment type="caution">
    <text evidence="4">The sequence shown here is derived from an EMBL/GenBank/DDBJ whole genome shotgun (WGS) entry which is preliminary data.</text>
</comment>
<dbReference type="GO" id="GO:0007131">
    <property type="term" value="P:reciprocal meiotic recombination"/>
    <property type="evidence" value="ECO:0007669"/>
    <property type="project" value="TreeGrafter"/>
</dbReference>
<proteinExistence type="predicted"/>
<dbReference type="GO" id="GO:0005634">
    <property type="term" value="C:nucleus"/>
    <property type="evidence" value="ECO:0007669"/>
    <property type="project" value="TreeGrafter"/>
</dbReference>
<keyword evidence="3" id="KW-0472">Membrane</keyword>